<organism evidence="3">
    <name type="scientific">Enterobius vermicularis</name>
    <name type="common">Human pinworm</name>
    <dbReference type="NCBI Taxonomy" id="51028"/>
    <lineage>
        <taxon>Eukaryota</taxon>
        <taxon>Metazoa</taxon>
        <taxon>Ecdysozoa</taxon>
        <taxon>Nematoda</taxon>
        <taxon>Chromadorea</taxon>
        <taxon>Rhabditida</taxon>
        <taxon>Spirurina</taxon>
        <taxon>Oxyuridomorpha</taxon>
        <taxon>Oxyuroidea</taxon>
        <taxon>Oxyuridae</taxon>
        <taxon>Enterobius</taxon>
    </lineage>
</organism>
<dbReference type="WBParaSite" id="EVEC_0000864901-mRNA-1">
    <property type="protein sequence ID" value="EVEC_0000864901-mRNA-1"/>
    <property type="gene ID" value="EVEC_0000864901"/>
</dbReference>
<dbReference type="AlphaFoldDB" id="A0A0N4VDG5"/>
<reference evidence="3" key="1">
    <citation type="submission" date="2017-02" db="UniProtKB">
        <authorList>
            <consortium name="WormBaseParasite"/>
        </authorList>
    </citation>
    <scope>IDENTIFICATION</scope>
</reference>
<keyword evidence="2" id="KW-1185">Reference proteome</keyword>
<name>A0A0N4VDG5_ENTVE</name>
<proteinExistence type="predicted"/>
<protein>
    <submittedName>
        <fullName evidence="3">C2H2-type domain-containing protein</fullName>
    </submittedName>
</protein>
<gene>
    <name evidence="1" type="ORF">EVEC_LOCUS8133</name>
</gene>
<dbReference type="Proteomes" id="UP000274131">
    <property type="component" value="Unassembled WGS sequence"/>
</dbReference>
<evidence type="ECO:0000313" key="3">
    <source>
        <dbReference type="WBParaSite" id="EVEC_0000864901-mRNA-1"/>
    </source>
</evidence>
<dbReference type="EMBL" id="UXUI01009278">
    <property type="protein sequence ID" value="VDD93382.1"/>
    <property type="molecule type" value="Genomic_DNA"/>
</dbReference>
<reference evidence="1 2" key="2">
    <citation type="submission" date="2018-10" db="EMBL/GenBank/DDBJ databases">
        <authorList>
            <consortium name="Pathogen Informatics"/>
        </authorList>
    </citation>
    <scope>NUCLEOTIDE SEQUENCE [LARGE SCALE GENOMIC DNA]</scope>
</reference>
<sequence>MLDGLFGRVTAERSCKHIHSHRHTHTHKHTHTHTHTRIHTSVLYLYRGGRKMVFLTIAVPFSGWLPCADIWDICEKKTSWKKKEDGRTKEIILKTKLEKRKIKEKKKRKGKKHYIQNEHVVYRIMCMINDCNLILRDCRYCRLINNIERYTKVDHKLLYQVDHNQACNVGHFTD</sequence>
<accession>A0A0N4VDG5</accession>
<evidence type="ECO:0000313" key="2">
    <source>
        <dbReference type="Proteomes" id="UP000274131"/>
    </source>
</evidence>
<evidence type="ECO:0000313" key="1">
    <source>
        <dbReference type="EMBL" id="VDD93382.1"/>
    </source>
</evidence>